<feature type="domain" description="EthD" evidence="1">
    <location>
        <begin position="120"/>
        <end position="210"/>
    </location>
</feature>
<evidence type="ECO:0000313" key="2">
    <source>
        <dbReference type="EMBL" id="PYE18806.1"/>
    </source>
</evidence>
<protein>
    <submittedName>
        <fullName evidence="2">EthD domain-containing protein</fullName>
    </submittedName>
</protein>
<evidence type="ECO:0000313" key="3">
    <source>
        <dbReference type="Proteomes" id="UP000247591"/>
    </source>
</evidence>
<accession>A0A318RQV7</accession>
<keyword evidence="3" id="KW-1185">Reference proteome</keyword>
<evidence type="ECO:0000259" key="1">
    <source>
        <dbReference type="Pfam" id="PF07110"/>
    </source>
</evidence>
<dbReference type="SUPFAM" id="SSF54909">
    <property type="entry name" value="Dimeric alpha+beta barrel"/>
    <property type="match status" value="1"/>
</dbReference>
<dbReference type="RefSeq" id="WP_110469216.1">
    <property type="nucleotide sequence ID" value="NZ_QJSP01000004.1"/>
</dbReference>
<dbReference type="Proteomes" id="UP000247591">
    <property type="component" value="Unassembled WGS sequence"/>
</dbReference>
<dbReference type="InterPro" id="IPR011008">
    <property type="entry name" value="Dimeric_a/b-barrel"/>
</dbReference>
<sequence>MSRTLLVLASVVAGAEQAEIGVMASELRASTGLPVRVVVHDGRILSGLAHESETDDAPAFAGFIEVDADFSRPEVLASVTETLCAGTSVDVERSSILIGSEFTVVPGDQPIVLAMALTRRDGMSFEDFLEYWRTTHAELGRQVPGSEGYRQIHPDSALTETAWQQTGFTGPRYDGIAMACYSTDEAFRAVLANAEVAGPLLEDEKNFINHERSAMIIGRV</sequence>
<dbReference type="GO" id="GO:0016491">
    <property type="term" value="F:oxidoreductase activity"/>
    <property type="evidence" value="ECO:0007669"/>
    <property type="project" value="InterPro"/>
</dbReference>
<dbReference type="InterPro" id="IPR009799">
    <property type="entry name" value="EthD_dom"/>
</dbReference>
<name>A0A318RQV7_WILLI</name>
<dbReference type="OrthoDB" id="3535638at2"/>
<dbReference type="Pfam" id="PF07110">
    <property type="entry name" value="EthD"/>
    <property type="match status" value="1"/>
</dbReference>
<dbReference type="AlphaFoldDB" id="A0A318RQV7"/>
<gene>
    <name evidence="2" type="ORF">DFR67_104388</name>
</gene>
<dbReference type="EMBL" id="QJSP01000004">
    <property type="protein sequence ID" value="PYE18806.1"/>
    <property type="molecule type" value="Genomic_DNA"/>
</dbReference>
<dbReference type="Gene3D" id="3.30.70.100">
    <property type="match status" value="1"/>
</dbReference>
<comment type="caution">
    <text evidence="2">The sequence shown here is derived from an EMBL/GenBank/DDBJ whole genome shotgun (WGS) entry which is preliminary data.</text>
</comment>
<proteinExistence type="predicted"/>
<organism evidence="2 3">
    <name type="scientific">Williamsia limnetica</name>
    <dbReference type="NCBI Taxonomy" id="882452"/>
    <lineage>
        <taxon>Bacteria</taxon>
        <taxon>Bacillati</taxon>
        <taxon>Actinomycetota</taxon>
        <taxon>Actinomycetes</taxon>
        <taxon>Mycobacteriales</taxon>
        <taxon>Nocardiaceae</taxon>
        <taxon>Williamsia</taxon>
    </lineage>
</organism>
<reference evidence="2 3" key="1">
    <citation type="submission" date="2018-06" db="EMBL/GenBank/DDBJ databases">
        <title>Genomic Encyclopedia of Type Strains, Phase IV (KMG-IV): sequencing the most valuable type-strain genomes for metagenomic binning, comparative biology and taxonomic classification.</title>
        <authorList>
            <person name="Goeker M."/>
        </authorList>
    </citation>
    <scope>NUCLEOTIDE SEQUENCE [LARGE SCALE GENOMIC DNA]</scope>
    <source>
        <strain evidence="2 3">DSM 45521</strain>
    </source>
</reference>